<keyword evidence="2" id="KW-0560">Oxidoreductase</keyword>
<proteinExistence type="inferred from homology"/>
<dbReference type="Pfam" id="PF00106">
    <property type="entry name" value="adh_short"/>
    <property type="match status" value="1"/>
</dbReference>
<evidence type="ECO:0000313" key="4">
    <source>
        <dbReference type="Proteomes" id="UP001432062"/>
    </source>
</evidence>
<dbReference type="InterPro" id="IPR002347">
    <property type="entry name" value="SDR_fam"/>
</dbReference>
<dbReference type="InterPro" id="IPR036291">
    <property type="entry name" value="NAD(P)-bd_dom_sf"/>
</dbReference>
<evidence type="ECO:0000256" key="2">
    <source>
        <dbReference type="ARBA" id="ARBA00023002"/>
    </source>
</evidence>
<evidence type="ECO:0000256" key="1">
    <source>
        <dbReference type="ARBA" id="ARBA00006484"/>
    </source>
</evidence>
<dbReference type="PRINTS" id="PR00081">
    <property type="entry name" value="GDHRDH"/>
</dbReference>
<accession>A0ABZ1YQN9</accession>
<comment type="similarity">
    <text evidence="1">Belongs to the short-chain dehydrogenases/reductases (SDR) family.</text>
</comment>
<dbReference type="Proteomes" id="UP001432062">
    <property type="component" value="Chromosome"/>
</dbReference>
<dbReference type="Gene3D" id="3.40.50.720">
    <property type="entry name" value="NAD(P)-binding Rossmann-like Domain"/>
    <property type="match status" value="1"/>
</dbReference>
<keyword evidence="4" id="KW-1185">Reference proteome</keyword>
<organism evidence="3 4">
    <name type="scientific">Nocardia vinacea</name>
    <dbReference type="NCBI Taxonomy" id="96468"/>
    <lineage>
        <taxon>Bacteria</taxon>
        <taxon>Bacillati</taxon>
        <taxon>Actinomycetota</taxon>
        <taxon>Actinomycetes</taxon>
        <taxon>Mycobacteriales</taxon>
        <taxon>Nocardiaceae</taxon>
        <taxon>Nocardia</taxon>
    </lineage>
</organism>
<sequence>MTSVGIVTGAGRGMGLACAQRLVDTVDVLLLVDRDEQTVGTAAEELSATVRGTVEPFVLDITDDAGLPRLADRVNELGTLRAVAHAAGISPTMADWRRVFTVDLVGTAMLVEVLRPLVTAGTAIVCFASIAPTIGVAERNPAVDAILDAPLDVRLLDRIHGELGADVEFTGMAYVWAKHGVRRFVQQEAVRLGPLGARICSVSPGIIDTPQGRLEAASNPLMATMVERTPLGREGRAEEVAAAVAFLLSDEASFVNGVDLLVDGGMSTAVLRLAGR</sequence>
<name>A0ABZ1YQN9_9NOCA</name>
<protein>
    <submittedName>
        <fullName evidence="3">SDR family oxidoreductase</fullName>
    </submittedName>
</protein>
<dbReference type="PANTHER" id="PTHR43008">
    <property type="entry name" value="BENZIL REDUCTASE"/>
    <property type="match status" value="1"/>
</dbReference>
<dbReference type="Pfam" id="PF13561">
    <property type="entry name" value="adh_short_C2"/>
    <property type="match status" value="1"/>
</dbReference>
<evidence type="ECO:0000313" key="3">
    <source>
        <dbReference type="EMBL" id="WUV44059.1"/>
    </source>
</evidence>
<dbReference type="EMBL" id="CP109441">
    <property type="protein sequence ID" value="WUV44059.1"/>
    <property type="molecule type" value="Genomic_DNA"/>
</dbReference>
<dbReference type="CDD" id="cd05233">
    <property type="entry name" value="SDR_c"/>
    <property type="match status" value="1"/>
</dbReference>
<dbReference type="RefSeq" id="WP_329406796.1">
    <property type="nucleotide sequence ID" value="NZ_CP109441.1"/>
</dbReference>
<dbReference type="SUPFAM" id="SSF51735">
    <property type="entry name" value="NAD(P)-binding Rossmann-fold domains"/>
    <property type="match status" value="1"/>
</dbReference>
<reference evidence="3" key="1">
    <citation type="submission" date="2022-10" db="EMBL/GenBank/DDBJ databases">
        <title>The complete genomes of actinobacterial strains from the NBC collection.</title>
        <authorList>
            <person name="Joergensen T.S."/>
            <person name="Alvarez Arevalo M."/>
            <person name="Sterndorff E.B."/>
            <person name="Faurdal D."/>
            <person name="Vuksanovic O."/>
            <person name="Mourched A.-S."/>
            <person name="Charusanti P."/>
            <person name="Shaw S."/>
            <person name="Blin K."/>
            <person name="Weber T."/>
        </authorList>
    </citation>
    <scope>NUCLEOTIDE SEQUENCE</scope>
    <source>
        <strain evidence="3">NBC_01482</strain>
    </source>
</reference>
<gene>
    <name evidence="3" type="ORF">OG563_33455</name>
</gene>
<dbReference type="PANTHER" id="PTHR43008:SF4">
    <property type="entry name" value="CHAIN DEHYDROGENASE, PUTATIVE (AFU_ORTHOLOGUE AFUA_4G08710)-RELATED"/>
    <property type="match status" value="1"/>
</dbReference>